<dbReference type="Pfam" id="PF00109">
    <property type="entry name" value="ketoacyl-synt"/>
    <property type="match status" value="1"/>
</dbReference>
<dbReference type="InterPro" id="IPR000794">
    <property type="entry name" value="Beta-ketoacyl_synthase"/>
</dbReference>
<sequence>MSRAVTGAETGTGMGAVAGLGGRGVGMSRAVTGAGAGTGMGAVAGLGGRGAGMSRAVTGAETGTGMGAVAGLGGRGARMSRAVTSTGAGIGLGGRGARMSWAVTGMGAVAGLGGDVDELFRNLCAGRSGVAELRGFDHSRHTARHAYEVDNRPAPGVDVTRRATGLLLDAVGQAVRDAGLDDSDLSGVPVLVGTGLRELRSVELWRTQGAEFPASELHFGTALREAFRADDTHTLSNACSAGLYALALGVDLLAQGADTVVVAGVDVLTETMYGLLERVQPVPPTRVRPFDRDRDGVLMGEGAAAVVLTRVPGGRPVHGLVRDVAVNCDAFHVTAPDPAGIAEAIREAHTRGGVKPADIDLLMVHGTGTLLNDEAEATALADVFGPDRDKPLVTATKSMTGHTSGASGLLNLVVTLRCLAEGRVPPTVGLDDPVDEAAGFRFVTGEAAHRPLTVAQLNAFGFGGINAVAILEAAR</sequence>
<evidence type="ECO:0000313" key="6">
    <source>
        <dbReference type="Proteomes" id="UP000281594"/>
    </source>
</evidence>
<dbReference type="InterPro" id="IPR016039">
    <property type="entry name" value="Thiolase-like"/>
</dbReference>
<dbReference type="AlphaFoldDB" id="A0A3L8RLR8"/>
<dbReference type="EMBL" id="QYCY01000001">
    <property type="protein sequence ID" value="RLV79902.1"/>
    <property type="molecule type" value="Genomic_DNA"/>
</dbReference>
<accession>A0A3L8RLR8</accession>
<dbReference type="PANTHER" id="PTHR11712">
    <property type="entry name" value="POLYKETIDE SYNTHASE-RELATED"/>
    <property type="match status" value="1"/>
</dbReference>
<comment type="similarity">
    <text evidence="1 3">Belongs to the thiolase-like superfamily. Beta-ketoacyl-ACP synthases family.</text>
</comment>
<dbReference type="GO" id="GO:0006633">
    <property type="term" value="P:fatty acid biosynthetic process"/>
    <property type="evidence" value="ECO:0007669"/>
    <property type="project" value="TreeGrafter"/>
</dbReference>
<dbReference type="PROSITE" id="PS52004">
    <property type="entry name" value="KS3_2"/>
    <property type="match status" value="1"/>
</dbReference>
<proteinExistence type="inferred from homology"/>
<reference evidence="5 6" key="1">
    <citation type="journal article" date="2018" name="J. Biol. Chem.">
        <title>Discovery of the actinoplanic acid pathway in Streptomyces rapamycinicus reveals a genetically conserved synergism with rapamycin.</title>
        <authorList>
            <person name="Mrak P."/>
            <person name="Krastel P."/>
            <person name="Pivk Lukancic P."/>
            <person name="Tao J."/>
            <person name="Pistorius D."/>
            <person name="Moore C.M."/>
        </authorList>
    </citation>
    <scope>NUCLEOTIDE SEQUENCE [LARGE SCALE GENOMIC DNA]</scope>
    <source>
        <strain evidence="5 6">NRRL 5491</strain>
    </source>
</reference>
<evidence type="ECO:0000259" key="4">
    <source>
        <dbReference type="PROSITE" id="PS52004"/>
    </source>
</evidence>
<gene>
    <name evidence="5" type="ORF">D3C57_115995</name>
</gene>
<keyword evidence="2 3" id="KW-0808">Transferase</keyword>
<dbReference type="InterPro" id="IPR020841">
    <property type="entry name" value="PKS_Beta-ketoAc_synthase_dom"/>
</dbReference>
<dbReference type="InterPro" id="IPR014031">
    <property type="entry name" value="Ketoacyl_synth_C"/>
</dbReference>
<feature type="domain" description="Ketosynthase family 3 (KS3)" evidence="4">
    <location>
        <begin position="98"/>
        <end position="473"/>
    </location>
</feature>
<dbReference type="InterPro" id="IPR014030">
    <property type="entry name" value="Ketoacyl_synth_N"/>
</dbReference>
<dbReference type="Gene3D" id="3.40.47.10">
    <property type="match status" value="1"/>
</dbReference>
<dbReference type="Pfam" id="PF02801">
    <property type="entry name" value="Ketoacyl-synt_C"/>
    <property type="match status" value="1"/>
</dbReference>
<name>A0A3L8RLR8_STRRN</name>
<protein>
    <submittedName>
        <fullName evidence="5">3-oxoacyl-ACP synthase</fullName>
    </submittedName>
</protein>
<comment type="caution">
    <text evidence="5">The sequence shown here is derived from an EMBL/GenBank/DDBJ whole genome shotgun (WGS) entry which is preliminary data.</text>
</comment>
<dbReference type="Proteomes" id="UP000281594">
    <property type="component" value="Unassembled WGS sequence"/>
</dbReference>
<dbReference type="SUPFAM" id="SSF53901">
    <property type="entry name" value="Thiolase-like"/>
    <property type="match status" value="2"/>
</dbReference>
<evidence type="ECO:0000313" key="5">
    <source>
        <dbReference type="EMBL" id="RLV79902.1"/>
    </source>
</evidence>
<organism evidence="5 6">
    <name type="scientific">Streptomyces rapamycinicus (strain ATCC 29253 / DSM 41530 / NRRL 5491 / AYB-994)</name>
    <name type="common">Streptomyces hygroscopicus (strain ATCC 29253)</name>
    <dbReference type="NCBI Taxonomy" id="1343740"/>
    <lineage>
        <taxon>Bacteria</taxon>
        <taxon>Bacillati</taxon>
        <taxon>Actinomycetota</taxon>
        <taxon>Actinomycetes</taxon>
        <taxon>Kitasatosporales</taxon>
        <taxon>Streptomycetaceae</taxon>
        <taxon>Streptomyces</taxon>
        <taxon>Streptomyces violaceusniger group</taxon>
    </lineage>
</organism>
<dbReference type="GO" id="GO:0004315">
    <property type="term" value="F:3-oxoacyl-[acyl-carrier-protein] synthase activity"/>
    <property type="evidence" value="ECO:0007669"/>
    <property type="project" value="TreeGrafter"/>
</dbReference>
<evidence type="ECO:0000256" key="1">
    <source>
        <dbReference type="ARBA" id="ARBA00008467"/>
    </source>
</evidence>
<dbReference type="PANTHER" id="PTHR11712:SF336">
    <property type="entry name" value="3-OXOACYL-[ACYL-CARRIER-PROTEIN] SYNTHASE, MITOCHONDRIAL"/>
    <property type="match status" value="1"/>
</dbReference>
<dbReference type="SMART" id="SM00825">
    <property type="entry name" value="PKS_KS"/>
    <property type="match status" value="1"/>
</dbReference>
<dbReference type="STRING" id="1343740.M271_27620"/>
<evidence type="ECO:0000256" key="3">
    <source>
        <dbReference type="RuleBase" id="RU003694"/>
    </source>
</evidence>
<evidence type="ECO:0000256" key="2">
    <source>
        <dbReference type="ARBA" id="ARBA00022679"/>
    </source>
</evidence>